<dbReference type="InterPro" id="IPR007627">
    <property type="entry name" value="RNA_pol_sigma70_r2"/>
</dbReference>
<dbReference type="Proteomes" id="UP000233458">
    <property type="component" value="Chromosome"/>
</dbReference>
<dbReference type="Gene3D" id="1.10.1740.10">
    <property type="match status" value="1"/>
</dbReference>
<evidence type="ECO:0000256" key="1">
    <source>
        <dbReference type="ARBA" id="ARBA00010641"/>
    </source>
</evidence>
<dbReference type="InterPro" id="IPR013324">
    <property type="entry name" value="RNA_pol_sigma_r3/r4-like"/>
</dbReference>
<proteinExistence type="inferred from homology"/>
<keyword evidence="2" id="KW-0805">Transcription regulation</keyword>
<keyword evidence="4" id="KW-0238">DNA-binding</keyword>
<keyword evidence="3" id="KW-0731">Sigma factor</keyword>
<dbReference type="PANTHER" id="PTHR43133:SF58">
    <property type="entry name" value="ECF RNA POLYMERASE SIGMA FACTOR SIGD"/>
    <property type="match status" value="1"/>
</dbReference>
<keyword evidence="5" id="KW-0804">Transcription</keyword>
<evidence type="ECO:0000313" key="8">
    <source>
        <dbReference type="EMBL" id="AUG52270.1"/>
    </source>
</evidence>
<evidence type="ECO:0000256" key="2">
    <source>
        <dbReference type="ARBA" id="ARBA00023015"/>
    </source>
</evidence>
<feature type="domain" description="RNA polymerase sigma-70 region 2" evidence="6">
    <location>
        <begin position="42"/>
        <end position="98"/>
    </location>
</feature>
<reference evidence="8 9" key="1">
    <citation type="submission" date="2017-10" db="EMBL/GenBank/DDBJ databases">
        <title>Biodiversity and function of Thalassospira species in the particle-attached aromatic-hydrocarbon-degrading consortia from the surface seawater of the China South Sea.</title>
        <authorList>
            <person name="Dong C."/>
            <person name="Liu R."/>
            <person name="Shao Z."/>
        </authorList>
    </citation>
    <scope>NUCLEOTIDE SEQUENCE [LARGE SCALE GENOMIC DNA]</scope>
    <source>
        <strain evidence="8 9">CSC3H3</strain>
    </source>
</reference>
<organism evidence="8 9">
    <name type="scientific">Thalassospira marina</name>
    <dbReference type="NCBI Taxonomy" id="2048283"/>
    <lineage>
        <taxon>Bacteria</taxon>
        <taxon>Pseudomonadati</taxon>
        <taxon>Pseudomonadota</taxon>
        <taxon>Alphaproteobacteria</taxon>
        <taxon>Rhodospirillales</taxon>
        <taxon>Thalassospiraceae</taxon>
        <taxon>Thalassospira</taxon>
    </lineage>
</organism>
<name>A0ABM6Q6Y4_9PROT</name>
<dbReference type="InterPro" id="IPR013249">
    <property type="entry name" value="RNA_pol_sigma70_r4_t2"/>
</dbReference>
<evidence type="ECO:0000259" key="6">
    <source>
        <dbReference type="Pfam" id="PF04542"/>
    </source>
</evidence>
<dbReference type="SUPFAM" id="SSF88659">
    <property type="entry name" value="Sigma3 and sigma4 domains of RNA polymerase sigma factors"/>
    <property type="match status" value="1"/>
</dbReference>
<dbReference type="SUPFAM" id="SSF88946">
    <property type="entry name" value="Sigma2 domain of RNA polymerase sigma factors"/>
    <property type="match status" value="1"/>
</dbReference>
<dbReference type="InterPro" id="IPR013325">
    <property type="entry name" value="RNA_pol_sigma_r2"/>
</dbReference>
<gene>
    <name evidence="8" type="ORF">CSC3H3_05720</name>
</gene>
<dbReference type="NCBIfam" id="TIGR02937">
    <property type="entry name" value="sigma70-ECF"/>
    <property type="match status" value="1"/>
</dbReference>
<keyword evidence="9" id="KW-1185">Reference proteome</keyword>
<dbReference type="Pfam" id="PF08281">
    <property type="entry name" value="Sigma70_r4_2"/>
    <property type="match status" value="1"/>
</dbReference>
<dbReference type="Pfam" id="PF04542">
    <property type="entry name" value="Sigma70_r2"/>
    <property type="match status" value="1"/>
</dbReference>
<dbReference type="InterPro" id="IPR039425">
    <property type="entry name" value="RNA_pol_sigma-70-like"/>
</dbReference>
<accession>A0ABM6Q6Y4</accession>
<dbReference type="InterPro" id="IPR014284">
    <property type="entry name" value="RNA_pol_sigma-70_dom"/>
</dbReference>
<feature type="domain" description="RNA polymerase sigma factor 70 region 4 type 2" evidence="7">
    <location>
        <begin position="126"/>
        <end position="177"/>
    </location>
</feature>
<evidence type="ECO:0000313" key="9">
    <source>
        <dbReference type="Proteomes" id="UP000233458"/>
    </source>
</evidence>
<evidence type="ECO:0000256" key="4">
    <source>
        <dbReference type="ARBA" id="ARBA00023125"/>
    </source>
</evidence>
<dbReference type="Gene3D" id="1.10.10.10">
    <property type="entry name" value="Winged helix-like DNA-binding domain superfamily/Winged helix DNA-binding domain"/>
    <property type="match status" value="1"/>
</dbReference>
<dbReference type="PANTHER" id="PTHR43133">
    <property type="entry name" value="RNA POLYMERASE ECF-TYPE SIGMA FACTO"/>
    <property type="match status" value="1"/>
</dbReference>
<evidence type="ECO:0000259" key="7">
    <source>
        <dbReference type="Pfam" id="PF08281"/>
    </source>
</evidence>
<evidence type="ECO:0000256" key="5">
    <source>
        <dbReference type="ARBA" id="ARBA00023163"/>
    </source>
</evidence>
<protein>
    <submittedName>
        <fullName evidence="8">RNA polymerase subunit sigma</fullName>
    </submittedName>
</protein>
<dbReference type="InterPro" id="IPR036388">
    <property type="entry name" value="WH-like_DNA-bd_sf"/>
</dbReference>
<comment type="similarity">
    <text evidence="1">Belongs to the sigma-70 factor family. ECF subfamily.</text>
</comment>
<evidence type="ECO:0000256" key="3">
    <source>
        <dbReference type="ARBA" id="ARBA00023082"/>
    </source>
</evidence>
<dbReference type="EMBL" id="CP024199">
    <property type="protein sequence ID" value="AUG52270.1"/>
    <property type="molecule type" value="Genomic_DNA"/>
</dbReference>
<sequence>MTASQQQRWESAMRAERQGDAKAYGQMLAEIAQSLRTGIPGRLRRLGLDPQETEDVVQEILIGLHDKRHTWDEERPFKPWLSGIVHYKLVDAVRRTSRERAYKANVSLDELAEIIGTSSDPSRAMDVERKLADLPSQQQDVVNALAIEGDTVRQAAKKLNRSEASIRVTFNRALARLFDTARSGKG</sequence>